<organism evidence="1 2">
    <name type="scientific">Gigaspora rosea</name>
    <dbReference type="NCBI Taxonomy" id="44941"/>
    <lineage>
        <taxon>Eukaryota</taxon>
        <taxon>Fungi</taxon>
        <taxon>Fungi incertae sedis</taxon>
        <taxon>Mucoromycota</taxon>
        <taxon>Glomeromycotina</taxon>
        <taxon>Glomeromycetes</taxon>
        <taxon>Diversisporales</taxon>
        <taxon>Gigasporaceae</taxon>
        <taxon>Gigaspora</taxon>
    </lineage>
</organism>
<protein>
    <submittedName>
        <fullName evidence="1">Cyclin-domain-containing protein</fullName>
    </submittedName>
</protein>
<accession>A0A397VBH4</accession>
<dbReference type="GO" id="GO:0019901">
    <property type="term" value="F:protein kinase binding"/>
    <property type="evidence" value="ECO:0007669"/>
    <property type="project" value="InterPro"/>
</dbReference>
<dbReference type="InterPro" id="IPR013922">
    <property type="entry name" value="Cyclin_PHO80-like"/>
</dbReference>
<dbReference type="Pfam" id="PF08613">
    <property type="entry name" value="Cyclin"/>
    <property type="match status" value="1"/>
</dbReference>
<sequence>MNNIREKRNHDDVFHLRPMKNCLEKEHLQQFLQKRRKLNEDEYMDNSEKNFHKKLRYQKFVKLNSTCTQSHFKRRFGGNLCSSLETSQSKTLQTSQNKILQYSPEPLSNFNQTMTNNDNGFSRSIDKASEIMHDRLCMVNNQYQTPTTNINISNNIRMIPVNATNIVRDLSDHLDAPGNDEQEFSNLNIIPSLISERHRKAVFVENLVDIACLIIEVIWASFAVSPSAKIISLRVFIQETLRRSRTSYSTFQTALFYLFRIKNKIASISQCNKFPLLSTSEYHLDANRRSGQNNDPATCGRRMFLTSLIVASKYLQDRNYSNRAWSKISGLSVYEINANEICFLKLIDYNLFITEDVFKRWSSFLLTHIQAISGPEISSPDAFRKTENQRDVAMLCETLRSMDSTTIECSNSSLEICPITPAESTLGSPCKQQLCTTRSPISTLPKSIIEKMENASINPHESERKTKHCINCRQSVSTPHFCKSFEYSSQSSTKNFGIDHFLDKQSASLSPISTFGNGRFLANDCNETKFENCQNTQTERFLIRAFA</sequence>
<comment type="caution">
    <text evidence="1">The sequence shown here is derived from an EMBL/GenBank/DDBJ whole genome shotgun (WGS) entry which is preliminary data.</text>
</comment>
<dbReference type="STRING" id="44941.A0A397VBH4"/>
<dbReference type="EMBL" id="QKWP01000452">
    <property type="protein sequence ID" value="RIB19810.1"/>
    <property type="molecule type" value="Genomic_DNA"/>
</dbReference>
<dbReference type="Proteomes" id="UP000266673">
    <property type="component" value="Unassembled WGS sequence"/>
</dbReference>
<dbReference type="PANTHER" id="PTHR15615">
    <property type="match status" value="1"/>
</dbReference>
<gene>
    <name evidence="1" type="ORF">C2G38_2035752</name>
</gene>
<reference evidence="1 2" key="1">
    <citation type="submission" date="2018-06" db="EMBL/GenBank/DDBJ databases">
        <title>Comparative genomics reveals the genomic features of Rhizophagus irregularis, R. cerebriforme, R. diaphanum and Gigaspora rosea, and their symbiotic lifestyle signature.</title>
        <authorList>
            <person name="Morin E."/>
            <person name="San Clemente H."/>
            <person name="Chen E.C.H."/>
            <person name="De La Providencia I."/>
            <person name="Hainaut M."/>
            <person name="Kuo A."/>
            <person name="Kohler A."/>
            <person name="Murat C."/>
            <person name="Tang N."/>
            <person name="Roy S."/>
            <person name="Loubradou J."/>
            <person name="Henrissat B."/>
            <person name="Grigoriev I.V."/>
            <person name="Corradi N."/>
            <person name="Roux C."/>
            <person name="Martin F.M."/>
        </authorList>
    </citation>
    <scope>NUCLEOTIDE SEQUENCE [LARGE SCALE GENOMIC DNA]</scope>
    <source>
        <strain evidence="1 2">DAOM 194757</strain>
    </source>
</reference>
<dbReference type="GO" id="GO:0000307">
    <property type="term" value="C:cyclin-dependent protein kinase holoenzyme complex"/>
    <property type="evidence" value="ECO:0007669"/>
    <property type="project" value="TreeGrafter"/>
</dbReference>
<dbReference type="PANTHER" id="PTHR15615:SF36">
    <property type="entry name" value="PHO85 CYCLIN-5"/>
    <property type="match status" value="1"/>
</dbReference>
<proteinExistence type="predicted"/>
<name>A0A397VBH4_9GLOM</name>
<dbReference type="GO" id="GO:0016538">
    <property type="term" value="F:cyclin-dependent protein serine/threonine kinase regulator activity"/>
    <property type="evidence" value="ECO:0007669"/>
    <property type="project" value="TreeGrafter"/>
</dbReference>
<dbReference type="Gene3D" id="1.10.472.10">
    <property type="entry name" value="Cyclin-like"/>
    <property type="match status" value="1"/>
</dbReference>
<evidence type="ECO:0000313" key="1">
    <source>
        <dbReference type="EMBL" id="RIB19810.1"/>
    </source>
</evidence>
<keyword evidence="2" id="KW-1185">Reference proteome</keyword>
<dbReference type="OrthoDB" id="286814at2759"/>
<dbReference type="CDD" id="cd20557">
    <property type="entry name" value="CYCLIN_ScPCL1-like"/>
    <property type="match status" value="1"/>
</dbReference>
<dbReference type="AlphaFoldDB" id="A0A397VBH4"/>
<dbReference type="GO" id="GO:0005634">
    <property type="term" value="C:nucleus"/>
    <property type="evidence" value="ECO:0007669"/>
    <property type="project" value="TreeGrafter"/>
</dbReference>
<evidence type="ECO:0000313" key="2">
    <source>
        <dbReference type="Proteomes" id="UP000266673"/>
    </source>
</evidence>